<keyword evidence="1" id="KW-0732">Signal</keyword>
<feature type="chain" id="PRO_5012780336" evidence="1">
    <location>
        <begin position="20"/>
        <end position="116"/>
    </location>
</feature>
<accession>A0A1Z3NBI6</accession>
<dbReference type="AlphaFoldDB" id="A0A1Z3NBI6"/>
<evidence type="ECO:0000313" key="2">
    <source>
        <dbReference type="EMBL" id="ASD64791.1"/>
    </source>
</evidence>
<feature type="signal peptide" evidence="1">
    <location>
        <begin position="1"/>
        <end position="19"/>
    </location>
</feature>
<gene>
    <name evidence="2" type="ORF">B9G79_15085</name>
</gene>
<evidence type="ECO:0000313" key="3">
    <source>
        <dbReference type="Proteomes" id="UP000197003"/>
    </source>
</evidence>
<protein>
    <submittedName>
        <fullName evidence="2">Uncharacterized protein</fullName>
    </submittedName>
</protein>
<dbReference type="OrthoDB" id="9841741at2"/>
<dbReference type="RefSeq" id="WP_088566226.1">
    <property type="nucleotide sequence ID" value="NZ_CP020946.1"/>
</dbReference>
<proteinExistence type="predicted"/>
<name>A0A1Z3NBI6_BDEBC</name>
<dbReference type="Proteomes" id="UP000197003">
    <property type="component" value="Chromosome"/>
</dbReference>
<organism evidence="2 3">
    <name type="scientific">Bdellovibrio bacteriovorus</name>
    <dbReference type="NCBI Taxonomy" id="959"/>
    <lineage>
        <taxon>Bacteria</taxon>
        <taxon>Pseudomonadati</taxon>
        <taxon>Bdellovibrionota</taxon>
        <taxon>Bdellovibrionia</taxon>
        <taxon>Bdellovibrionales</taxon>
        <taxon>Pseudobdellovibrionaceae</taxon>
        <taxon>Bdellovibrio</taxon>
    </lineage>
</organism>
<dbReference type="EMBL" id="CP020946">
    <property type="protein sequence ID" value="ASD64791.1"/>
    <property type="molecule type" value="Genomic_DNA"/>
</dbReference>
<reference evidence="2 3" key="1">
    <citation type="submission" date="2017-04" db="EMBL/GenBank/DDBJ databases">
        <title>Whole genome sequence of Bdellovibrio bacteriovorus strain SSB218315.</title>
        <authorList>
            <person name="Oyedara O."/>
            <person name="Rodriguez-Perez M.A."/>
        </authorList>
    </citation>
    <scope>NUCLEOTIDE SEQUENCE [LARGE SCALE GENOMIC DNA]</scope>
    <source>
        <strain evidence="2 3">SSB218315</strain>
    </source>
</reference>
<evidence type="ECO:0000256" key="1">
    <source>
        <dbReference type="SAM" id="SignalP"/>
    </source>
</evidence>
<sequence length="116" mass="12207">MKTMILAGAMVLAASVAQASDGQVVFHCESLPTVDSALTVMGVADEITSDVDVVVMVAGQVKAQDRGGLIEGTTRFEGHVFDIEFDHVTRIIAKQANDVLSVGQADSLICTYPTLP</sequence>